<protein>
    <submittedName>
        <fullName evidence="3">DUF6600 domain-containing protein</fullName>
    </submittedName>
</protein>
<feature type="compositionally biased region" description="Low complexity" evidence="1">
    <location>
        <begin position="547"/>
        <end position="567"/>
    </location>
</feature>
<dbReference type="InterPro" id="IPR046535">
    <property type="entry name" value="DUF6600"/>
</dbReference>
<keyword evidence="2" id="KW-0732">Signal</keyword>
<proteinExistence type="predicted"/>
<feature type="chain" id="PRO_5045844108" evidence="2">
    <location>
        <begin position="32"/>
        <end position="714"/>
    </location>
</feature>
<dbReference type="RefSeq" id="WP_320425791.1">
    <property type="nucleotide sequence ID" value="NZ_JAXCLA010000009.1"/>
</dbReference>
<dbReference type="Pfam" id="PF20245">
    <property type="entry name" value="DUF6600"/>
    <property type="match status" value="1"/>
</dbReference>
<feature type="compositionally biased region" description="Basic and acidic residues" evidence="1">
    <location>
        <begin position="689"/>
        <end position="714"/>
    </location>
</feature>
<feature type="signal peptide" evidence="2">
    <location>
        <begin position="1"/>
        <end position="31"/>
    </location>
</feature>
<dbReference type="PANTHER" id="PTHR23114:SF17">
    <property type="entry name" value="M7GPPPN-MRNA HYDROLASE"/>
    <property type="match status" value="1"/>
</dbReference>
<feature type="compositionally biased region" description="Low complexity" evidence="1">
    <location>
        <begin position="656"/>
        <end position="688"/>
    </location>
</feature>
<feature type="region of interest" description="Disordered" evidence="1">
    <location>
        <begin position="370"/>
        <end position="411"/>
    </location>
</feature>
<evidence type="ECO:0000313" key="3">
    <source>
        <dbReference type="EMBL" id="MDY0747820.1"/>
    </source>
</evidence>
<feature type="compositionally biased region" description="Basic and acidic residues" evidence="1">
    <location>
        <begin position="462"/>
        <end position="487"/>
    </location>
</feature>
<evidence type="ECO:0000256" key="2">
    <source>
        <dbReference type="SAM" id="SignalP"/>
    </source>
</evidence>
<accession>A0ABU5DNB5</accession>
<comment type="caution">
    <text evidence="3">The sequence shown here is derived from an EMBL/GenBank/DDBJ whole genome shotgun (WGS) entry which is preliminary data.</text>
</comment>
<feature type="compositionally biased region" description="Basic and acidic residues" evidence="1">
    <location>
        <begin position="535"/>
        <end position="546"/>
    </location>
</feature>
<sequence length="714" mass="81808">MKAATRSPAFPFLAGLFLGLVLLCQAMLAHAQPDDVDPPARAARVGEVVGDAWLYDGENREWIRLLRNQTLGQGDRVRTDDRARVSLRIGSTSLWLDERSDIAFNQLDEGRTVLELAHGDIGLRLRSSESATDTRIRTREGDMVPEREGLYRVEQLDDDSASRAYVWQGRLRFEPARGEGDIPPTWLQGGEQAEFWWAGGPRVERQRLASDGFGDWIAAQRDADAVLAQRYVSPEMTGIEDLDRNGRWEQAPDYGAVWIPTAVAPDWAPYRDGHWVWSRNWGWTWVDDAPWGFAPFHYGRWVSYRGRWCWAPGTYVARPVYAPALVAWVGGGSFSVSVNVGGGRPPPPRFGWYPLAPREVYRPPYRHSPIYGDRINGGDRRGDGPRGNGRPPQSNLNVAGAVSFLPGQGGPVRALPPGEVRQLRPMPVPVAAPSRQDFARVLPQRPSTEVRTQAEMPAWRGRGGDNNRGPDRGDRGDRGFDRDRGDPRQGGQAGQPGRGRDSETPRPAMPNPQAQQQDAQRAQQERQQQQQQRQMMERQQRDRQQQADRAQQEQQRQQREQQQQQADRAQRDRAQQQQQPQERAQQEQRGQQERQNQMERQNQERARAAEAQQRQQQERAQQQQQERAQQEQQRAQQEQQRQNQMERQNQDRARAAEAQQQQQRQQQQAQQPQQQRPQPQAQPQPAQQPRRDEGDRGRRDDGDRRGRQPQQQDK</sequence>
<dbReference type="Proteomes" id="UP001285263">
    <property type="component" value="Unassembled WGS sequence"/>
</dbReference>
<feature type="region of interest" description="Disordered" evidence="1">
    <location>
        <begin position="431"/>
        <end position="714"/>
    </location>
</feature>
<feature type="compositionally biased region" description="Low complexity" evidence="1">
    <location>
        <begin position="609"/>
        <end position="647"/>
    </location>
</feature>
<evidence type="ECO:0000313" key="4">
    <source>
        <dbReference type="Proteomes" id="UP001285263"/>
    </source>
</evidence>
<organism evidence="3 4">
    <name type="scientific">Roseateles agri</name>
    <dbReference type="NCBI Taxonomy" id="3098619"/>
    <lineage>
        <taxon>Bacteria</taxon>
        <taxon>Pseudomonadati</taxon>
        <taxon>Pseudomonadota</taxon>
        <taxon>Betaproteobacteria</taxon>
        <taxon>Burkholderiales</taxon>
        <taxon>Sphaerotilaceae</taxon>
        <taxon>Roseateles</taxon>
    </lineage>
</organism>
<reference evidence="3 4" key="1">
    <citation type="submission" date="2023-11" db="EMBL/GenBank/DDBJ databases">
        <title>Paucibacter sp. nov., isolated from fresh soil in Korea.</title>
        <authorList>
            <person name="Le N.T.T."/>
        </authorList>
    </citation>
    <scope>NUCLEOTIDE SEQUENCE [LARGE SCALE GENOMIC DNA]</scope>
    <source>
        <strain evidence="3 4">R3-3</strain>
    </source>
</reference>
<feature type="compositionally biased region" description="Low complexity" evidence="1">
    <location>
        <begin position="513"/>
        <end position="534"/>
    </location>
</feature>
<dbReference type="EMBL" id="JAXCLA010000009">
    <property type="protein sequence ID" value="MDY0747820.1"/>
    <property type="molecule type" value="Genomic_DNA"/>
</dbReference>
<gene>
    <name evidence="3" type="ORF">SNE35_25180</name>
</gene>
<keyword evidence="4" id="KW-1185">Reference proteome</keyword>
<evidence type="ECO:0000256" key="1">
    <source>
        <dbReference type="SAM" id="MobiDB-lite"/>
    </source>
</evidence>
<name>A0ABU5DNB5_9BURK</name>
<dbReference type="PANTHER" id="PTHR23114">
    <property type="entry name" value="M7GPPPN-MRNA HYDROLASE"/>
    <property type="match status" value="1"/>
</dbReference>